<comment type="caution">
    <text evidence="1">The sequence shown here is derived from an EMBL/GenBank/DDBJ whole genome shotgun (WGS) entry which is preliminary data.</text>
</comment>
<dbReference type="GeneID" id="98309562"/>
<dbReference type="AlphaFoldDB" id="A0A0R1MJ08"/>
<sequence>MTKNTRLAQKALEFSAEYMGFIIDHPQNYFKLNNEEEKIFEPVSFSLINKTGVHEVCYLTYDKENKPIIKFSATQSGSFSSHNIFDLAMLFRYISQFIIQLEDDIRNYYSKNNGKK</sequence>
<gene>
    <name evidence="1" type="ORF">FC92_GL001044</name>
</gene>
<evidence type="ECO:0000313" key="1">
    <source>
        <dbReference type="EMBL" id="KRL07975.1"/>
    </source>
</evidence>
<organism evidence="1 2">
    <name type="scientific">Liquorilactobacillus hordei DSM 19519</name>
    <dbReference type="NCBI Taxonomy" id="1423759"/>
    <lineage>
        <taxon>Bacteria</taxon>
        <taxon>Bacillati</taxon>
        <taxon>Bacillota</taxon>
        <taxon>Bacilli</taxon>
        <taxon>Lactobacillales</taxon>
        <taxon>Lactobacillaceae</taxon>
        <taxon>Liquorilactobacillus</taxon>
    </lineage>
</organism>
<dbReference type="EMBL" id="AZDX01000003">
    <property type="protein sequence ID" value="KRL07975.1"/>
    <property type="molecule type" value="Genomic_DNA"/>
</dbReference>
<dbReference type="RefSeq" id="WP_057868759.1">
    <property type="nucleotide sequence ID" value="NZ_AZDX01000003.1"/>
</dbReference>
<proteinExistence type="predicted"/>
<accession>A0A0R1MJ08</accession>
<dbReference type="Proteomes" id="UP000051448">
    <property type="component" value="Unassembled WGS sequence"/>
</dbReference>
<protein>
    <submittedName>
        <fullName evidence="1">Uncharacterized protein</fullName>
    </submittedName>
</protein>
<dbReference type="PATRIC" id="fig|1423759.3.peg.1101"/>
<dbReference type="STRING" id="1423759.FC92_GL001044"/>
<reference evidence="1 2" key="1">
    <citation type="journal article" date="2015" name="Genome Announc.">
        <title>Expanding the biotechnology potential of lactobacilli through comparative genomics of 213 strains and associated genera.</title>
        <authorList>
            <person name="Sun Z."/>
            <person name="Harris H.M."/>
            <person name="McCann A."/>
            <person name="Guo C."/>
            <person name="Argimon S."/>
            <person name="Zhang W."/>
            <person name="Yang X."/>
            <person name="Jeffery I.B."/>
            <person name="Cooney J.C."/>
            <person name="Kagawa T.F."/>
            <person name="Liu W."/>
            <person name="Song Y."/>
            <person name="Salvetti E."/>
            <person name="Wrobel A."/>
            <person name="Rasinkangas P."/>
            <person name="Parkhill J."/>
            <person name="Rea M.C."/>
            <person name="O'Sullivan O."/>
            <person name="Ritari J."/>
            <person name="Douillard F.P."/>
            <person name="Paul Ross R."/>
            <person name="Yang R."/>
            <person name="Briner A.E."/>
            <person name="Felis G.E."/>
            <person name="de Vos W.M."/>
            <person name="Barrangou R."/>
            <person name="Klaenhammer T.R."/>
            <person name="Caufield P.W."/>
            <person name="Cui Y."/>
            <person name="Zhang H."/>
            <person name="O'Toole P.W."/>
        </authorList>
    </citation>
    <scope>NUCLEOTIDE SEQUENCE [LARGE SCALE GENOMIC DNA]</scope>
    <source>
        <strain evidence="1 2">DSM 19519</strain>
    </source>
</reference>
<name>A0A0R1MJ08_9LACO</name>
<keyword evidence="2" id="KW-1185">Reference proteome</keyword>
<evidence type="ECO:0000313" key="2">
    <source>
        <dbReference type="Proteomes" id="UP000051448"/>
    </source>
</evidence>